<dbReference type="GeneID" id="5043230"/>
<dbReference type="InParanoid" id="A0E431"/>
<gene>
    <name evidence="1" type="ORF">GSPATT00023221001</name>
</gene>
<dbReference type="HOGENOM" id="CLU_1781056_0_0_1"/>
<sequence length="146" mass="17467">MEHIRNKFKFEEFKSLYSMFYFGAKQYHLEFIQSLKKLRTSQNNNHFDLSFFIKPFGDFERNHKIIDFIEGTATKMTFADVILGNKEYLVTILQQILTSLEYNNSMHRDLQNNVFSEQSKLKFFKIVDFEYATSQSVNKQLGQLYI</sequence>
<dbReference type="KEGG" id="ptm:GSPATT00023221001"/>
<accession>A0E431</accession>
<dbReference type="AlphaFoldDB" id="A0E431"/>
<name>A0E431_PARTE</name>
<dbReference type="RefSeq" id="XP_001457445.1">
    <property type="nucleotide sequence ID" value="XM_001457408.1"/>
</dbReference>
<evidence type="ECO:0008006" key="3">
    <source>
        <dbReference type="Google" id="ProtNLM"/>
    </source>
</evidence>
<organism evidence="1 2">
    <name type="scientific">Paramecium tetraurelia</name>
    <dbReference type="NCBI Taxonomy" id="5888"/>
    <lineage>
        <taxon>Eukaryota</taxon>
        <taxon>Sar</taxon>
        <taxon>Alveolata</taxon>
        <taxon>Ciliophora</taxon>
        <taxon>Intramacronucleata</taxon>
        <taxon>Oligohymenophorea</taxon>
        <taxon>Peniculida</taxon>
        <taxon>Parameciidae</taxon>
        <taxon>Paramecium</taxon>
    </lineage>
</organism>
<dbReference type="EMBL" id="CT868657">
    <property type="protein sequence ID" value="CAK90048.1"/>
    <property type="molecule type" value="Genomic_DNA"/>
</dbReference>
<evidence type="ECO:0000313" key="2">
    <source>
        <dbReference type="Proteomes" id="UP000000600"/>
    </source>
</evidence>
<protein>
    <recommendedName>
        <fullName evidence="3">Protein kinase domain-containing protein</fullName>
    </recommendedName>
</protein>
<dbReference type="Proteomes" id="UP000000600">
    <property type="component" value="Unassembled WGS sequence"/>
</dbReference>
<reference evidence="1 2" key="1">
    <citation type="journal article" date="2006" name="Nature">
        <title>Global trends of whole-genome duplications revealed by the ciliate Paramecium tetraurelia.</title>
        <authorList>
            <consortium name="Genoscope"/>
            <person name="Aury J.-M."/>
            <person name="Jaillon O."/>
            <person name="Duret L."/>
            <person name="Noel B."/>
            <person name="Jubin C."/>
            <person name="Porcel B.M."/>
            <person name="Segurens B."/>
            <person name="Daubin V."/>
            <person name="Anthouard V."/>
            <person name="Aiach N."/>
            <person name="Arnaiz O."/>
            <person name="Billaut A."/>
            <person name="Beisson J."/>
            <person name="Blanc I."/>
            <person name="Bouhouche K."/>
            <person name="Camara F."/>
            <person name="Duharcourt S."/>
            <person name="Guigo R."/>
            <person name="Gogendeau D."/>
            <person name="Katinka M."/>
            <person name="Keller A.-M."/>
            <person name="Kissmehl R."/>
            <person name="Klotz C."/>
            <person name="Koll F."/>
            <person name="Le Moue A."/>
            <person name="Lepere C."/>
            <person name="Malinsky S."/>
            <person name="Nowacki M."/>
            <person name="Nowak J.K."/>
            <person name="Plattner H."/>
            <person name="Poulain J."/>
            <person name="Ruiz F."/>
            <person name="Serrano V."/>
            <person name="Zagulski M."/>
            <person name="Dessen P."/>
            <person name="Betermier M."/>
            <person name="Weissenbach J."/>
            <person name="Scarpelli C."/>
            <person name="Schachter V."/>
            <person name="Sperling L."/>
            <person name="Meyer E."/>
            <person name="Cohen J."/>
            <person name="Wincker P."/>
        </authorList>
    </citation>
    <scope>NUCLEOTIDE SEQUENCE [LARGE SCALE GENOMIC DNA]</scope>
    <source>
        <strain evidence="1 2">Stock d4-2</strain>
    </source>
</reference>
<evidence type="ECO:0000313" key="1">
    <source>
        <dbReference type="EMBL" id="CAK90048.1"/>
    </source>
</evidence>
<keyword evidence="2" id="KW-1185">Reference proteome</keyword>
<proteinExistence type="predicted"/>